<reference evidence="1 2" key="1">
    <citation type="journal article" date="2019" name="Sci. Rep.">
        <title>Orb-weaving spider Araneus ventricosus genome elucidates the spidroin gene catalogue.</title>
        <authorList>
            <person name="Kono N."/>
            <person name="Nakamura H."/>
            <person name="Ohtoshi R."/>
            <person name="Moran D.A.P."/>
            <person name="Shinohara A."/>
            <person name="Yoshida Y."/>
            <person name="Fujiwara M."/>
            <person name="Mori M."/>
            <person name="Tomita M."/>
            <person name="Arakawa K."/>
        </authorList>
    </citation>
    <scope>NUCLEOTIDE SEQUENCE [LARGE SCALE GENOMIC DNA]</scope>
</reference>
<dbReference type="EMBL" id="BGPR01001268">
    <property type="protein sequence ID" value="GBM49697.1"/>
    <property type="molecule type" value="Genomic_DNA"/>
</dbReference>
<evidence type="ECO:0000313" key="1">
    <source>
        <dbReference type="EMBL" id="GBM49697.1"/>
    </source>
</evidence>
<evidence type="ECO:0000313" key="2">
    <source>
        <dbReference type="Proteomes" id="UP000499080"/>
    </source>
</evidence>
<name>A0A4Y2G8X2_ARAVE</name>
<sequence>MNLNTICTKKHVIYFGINLVILKHHWMTRTTPKFRDSSPYFHTTSARRLLNLDVRFDLHQVHIHHESLVKSGFESVRPWSRSRDRASIHQGGVVFQTGCQQRYTVY</sequence>
<dbReference type="Proteomes" id="UP000499080">
    <property type="component" value="Unassembled WGS sequence"/>
</dbReference>
<comment type="caution">
    <text evidence="1">The sequence shown here is derived from an EMBL/GenBank/DDBJ whole genome shotgun (WGS) entry which is preliminary data.</text>
</comment>
<proteinExistence type="predicted"/>
<dbReference type="AlphaFoldDB" id="A0A4Y2G8X2"/>
<gene>
    <name evidence="1" type="ORF">AVEN_274355_1</name>
</gene>
<accession>A0A4Y2G8X2</accession>
<organism evidence="1 2">
    <name type="scientific">Araneus ventricosus</name>
    <name type="common">Orbweaver spider</name>
    <name type="synonym">Epeira ventricosa</name>
    <dbReference type="NCBI Taxonomy" id="182803"/>
    <lineage>
        <taxon>Eukaryota</taxon>
        <taxon>Metazoa</taxon>
        <taxon>Ecdysozoa</taxon>
        <taxon>Arthropoda</taxon>
        <taxon>Chelicerata</taxon>
        <taxon>Arachnida</taxon>
        <taxon>Araneae</taxon>
        <taxon>Araneomorphae</taxon>
        <taxon>Entelegynae</taxon>
        <taxon>Araneoidea</taxon>
        <taxon>Araneidae</taxon>
        <taxon>Araneus</taxon>
    </lineage>
</organism>
<keyword evidence="2" id="KW-1185">Reference proteome</keyword>
<protein>
    <submittedName>
        <fullName evidence="1">Uncharacterized protein</fullName>
    </submittedName>
</protein>